<feature type="transmembrane region" description="Helical" evidence="10">
    <location>
        <begin position="54"/>
        <end position="73"/>
    </location>
</feature>
<feature type="transmembrane region" description="Helical" evidence="10">
    <location>
        <begin position="191"/>
        <end position="213"/>
    </location>
</feature>
<keyword evidence="12" id="KW-1185">Reference proteome</keyword>
<evidence type="ECO:0000256" key="7">
    <source>
        <dbReference type="ARBA" id="ARBA00023065"/>
    </source>
</evidence>
<evidence type="ECO:0000256" key="5">
    <source>
        <dbReference type="ARBA" id="ARBA00022692"/>
    </source>
</evidence>
<dbReference type="Pfam" id="PF01554">
    <property type="entry name" value="MatE"/>
    <property type="match status" value="2"/>
</dbReference>
<feature type="transmembrane region" description="Helical" evidence="10">
    <location>
        <begin position="426"/>
        <end position="443"/>
    </location>
</feature>
<sequence>MFSAYTKEFKTNMSLATPVILGMLGHTVVALVDNIMVGQMGTAELAAVSLGNSFMFIAMSLGIGFSTAITPLVAEADSEGNFEAGKSSFKHGLFLCTVLGIALFLMVMFAKPLMYAMKQPAEVVDLAMPYLTLVAISLIPLIIFQAFKQFSDGLSMTRYPMYATILANLVNVLLNYMFIFGKFGAPELGVVGAAIGTLASRVIMVAHLWYLLAKHPKSKPFVLHIKLFTLSKKMLMKIINLGFPSAMQMFFEVAVFTAAIWLSGILGKNPQAANQIALNLSSMTFMVAMGFSVVAMIRVGNQKGLQNFKELRRIAFSIFVLTILLAVVFAALFMVFNTMLPELYLDLDDISNLIDNNEVVSIASTLLFIAAIFQISDAIQVVALGALRGMQDVKIPMVLTFIAYWLIGFPVSYYLSMHTDYESSGIWLGLLAGLTASAIMLFIRFNYLSKKLIITSEENKLTEVEPNEEMIDQSA</sequence>
<keyword evidence="8 10" id="KW-0472">Membrane</keyword>
<feature type="transmembrane region" description="Helical" evidence="10">
    <location>
        <begin position="360"/>
        <end position="383"/>
    </location>
</feature>
<dbReference type="EMBL" id="REFC01000014">
    <property type="protein sequence ID" value="RMA57920.1"/>
    <property type="molecule type" value="Genomic_DNA"/>
</dbReference>
<evidence type="ECO:0000256" key="4">
    <source>
        <dbReference type="ARBA" id="ARBA00022475"/>
    </source>
</evidence>
<feature type="transmembrane region" description="Helical" evidence="10">
    <location>
        <begin position="276"/>
        <end position="297"/>
    </location>
</feature>
<feature type="transmembrane region" description="Helical" evidence="10">
    <location>
        <begin position="318"/>
        <end position="340"/>
    </location>
</feature>
<organism evidence="11 12">
    <name type="scientific">Ulvibacter antarcticus</name>
    <dbReference type="NCBI Taxonomy" id="442714"/>
    <lineage>
        <taxon>Bacteria</taxon>
        <taxon>Pseudomonadati</taxon>
        <taxon>Bacteroidota</taxon>
        <taxon>Flavobacteriia</taxon>
        <taxon>Flavobacteriales</taxon>
        <taxon>Flavobacteriaceae</taxon>
        <taxon>Ulvibacter</taxon>
    </lineage>
</organism>
<evidence type="ECO:0000256" key="10">
    <source>
        <dbReference type="SAM" id="Phobius"/>
    </source>
</evidence>
<comment type="caution">
    <text evidence="11">The sequence shown here is derived from an EMBL/GenBank/DDBJ whole genome shotgun (WGS) entry which is preliminary data.</text>
</comment>
<evidence type="ECO:0000256" key="6">
    <source>
        <dbReference type="ARBA" id="ARBA00022989"/>
    </source>
</evidence>
<dbReference type="CDD" id="cd13131">
    <property type="entry name" value="MATE_NorM_like"/>
    <property type="match status" value="1"/>
</dbReference>
<evidence type="ECO:0000256" key="9">
    <source>
        <dbReference type="ARBA" id="ARBA00031636"/>
    </source>
</evidence>
<reference evidence="11 12" key="1">
    <citation type="submission" date="2018-10" db="EMBL/GenBank/DDBJ databases">
        <title>Genomic Encyclopedia of Archaeal and Bacterial Type Strains, Phase II (KMG-II): from individual species to whole genera.</title>
        <authorList>
            <person name="Goeker M."/>
        </authorList>
    </citation>
    <scope>NUCLEOTIDE SEQUENCE [LARGE SCALE GENOMIC DNA]</scope>
    <source>
        <strain evidence="11 12">DSM 23424</strain>
    </source>
</reference>
<dbReference type="InterPro" id="IPR050222">
    <property type="entry name" value="MATE_MdtK"/>
</dbReference>
<dbReference type="GO" id="GO:0005886">
    <property type="term" value="C:plasma membrane"/>
    <property type="evidence" value="ECO:0007669"/>
    <property type="project" value="UniProtKB-SubCell"/>
</dbReference>
<evidence type="ECO:0000313" key="11">
    <source>
        <dbReference type="EMBL" id="RMA57920.1"/>
    </source>
</evidence>
<protein>
    <recommendedName>
        <fullName evidence="9">Multidrug-efflux transporter</fullName>
    </recommendedName>
</protein>
<keyword evidence="5 10" id="KW-0812">Transmembrane</keyword>
<keyword evidence="4" id="KW-1003">Cell membrane</keyword>
<dbReference type="PIRSF" id="PIRSF006603">
    <property type="entry name" value="DinF"/>
    <property type="match status" value="1"/>
</dbReference>
<dbReference type="AlphaFoldDB" id="A0A3L9YEY9"/>
<dbReference type="InterPro" id="IPR002528">
    <property type="entry name" value="MATE_fam"/>
</dbReference>
<feature type="transmembrane region" description="Helical" evidence="10">
    <location>
        <begin position="93"/>
        <end position="115"/>
    </location>
</feature>
<feature type="transmembrane region" description="Helical" evidence="10">
    <location>
        <begin position="127"/>
        <end position="147"/>
    </location>
</feature>
<dbReference type="GO" id="GO:0015297">
    <property type="term" value="F:antiporter activity"/>
    <property type="evidence" value="ECO:0007669"/>
    <property type="project" value="UniProtKB-KW"/>
</dbReference>
<evidence type="ECO:0000256" key="8">
    <source>
        <dbReference type="ARBA" id="ARBA00023136"/>
    </source>
</evidence>
<evidence type="ECO:0000256" key="1">
    <source>
        <dbReference type="ARBA" id="ARBA00004651"/>
    </source>
</evidence>
<dbReference type="PANTHER" id="PTHR43298:SF2">
    <property type="entry name" value="FMN_FAD EXPORTER YEEO-RELATED"/>
    <property type="match status" value="1"/>
</dbReference>
<dbReference type="NCBIfam" id="TIGR00797">
    <property type="entry name" value="matE"/>
    <property type="match status" value="1"/>
</dbReference>
<dbReference type="GO" id="GO:0042910">
    <property type="term" value="F:xenobiotic transmembrane transporter activity"/>
    <property type="evidence" value="ECO:0007669"/>
    <property type="project" value="InterPro"/>
</dbReference>
<evidence type="ECO:0000313" key="12">
    <source>
        <dbReference type="Proteomes" id="UP000271339"/>
    </source>
</evidence>
<feature type="transmembrane region" description="Helical" evidence="10">
    <location>
        <begin position="395"/>
        <end position="414"/>
    </location>
</feature>
<evidence type="ECO:0000256" key="3">
    <source>
        <dbReference type="ARBA" id="ARBA00022449"/>
    </source>
</evidence>
<feature type="transmembrane region" description="Helical" evidence="10">
    <location>
        <begin position="234"/>
        <end position="264"/>
    </location>
</feature>
<dbReference type="InterPro" id="IPR048279">
    <property type="entry name" value="MdtK-like"/>
</dbReference>
<comment type="subcellular location">
    <subcellularLocation>
        <location evidence="1">Cell membrane</location>
        <topology evidence="1">Multi-pass membrane protein</topology>
    </subcellularLocation>
</comment>
<feature type="transmembrane region" description="Helical" evidence="10">
    <location>
        <begin position="159"/>
        <end position="179"/>
    </location>
</feature>
<name>A0A3L9YEY9_9FLAO</name>
<keyword evidence="7" id="KW-0406">Ion transport</keyword>
<accession>A0A3L9YEY9</accession>
<keyword evidence="3" id="KW-0050">Antiport</keyword>
<dbReference type="GO" id="GO:0006811">
    <property type="term" value="P:monoatomic ion transport"/>
    <property type="evidence" value="ECO:0007669"/>
    <property type="project" value="UniProtKB-KW"/>
</dbReference>
<dbReference type="PANTHER" id="PTHR43298">
    <property type="entry name" value="MULTIDRUG RESISTANCE PROTEIN NORM-RELATED"/>
    <property type="match status" value="1"/>
</dbReference>
<keyword evidence="6 10" id="KW-1133">Transmembrane helix</keyword>
<keyword evidence="2" id="KW-0813">Transport</keyword>
<dbReference type="Proteomes" id="UP000271339">
    <property type="component" value="Unassembled WGS sequence"/>
</dbReference>
<gene>
    <name evidence="11" type="ORF">BXY75_2727</name>
</gene>
<proteinExistence type="predicted"/>
<evidence type="ECO:0000256" key="2">
    <source>
        <dbReference type="ARBA" id="ARBA00022448"/>
    </source>
</evidence>